<dbReference type="SUPFAM" id="SSF55781">
    <property type="entry name" value="GAF domain-like"/>
    <property type="match status" value="1"/>
</dbReference>
<dbReference type="Gene3D" id="3.30.450.40">
    <property type="match status" value="1"/>
</dbReference>
<dbReference type="RefSeq" id="WP_103878929.1">
    <property type="nucleotide sequence ID" value="NZ_FNVG01000002.1"/>
</dbReference>
<accession>A0A1H5TNZ2</accession>
<dbReference type="PANTHER" id="PTHR43155">
    <property type="entry name" value="CYCLIC DI-GMP PHOSPHODIESTERASE PA4108-RELATED"/>
    <property type="match status" value="1"/>
</dbReference>
<gene>
    <name evidence="3" type="ORF">SAMN04488244_102334</name>
</gene>
<dbReference type="EMBL" id="FNVG01000002">
    <property type="protein sequence ID" value="SEF64535.1"/>
    <property type="molecule type" value="Genomic_DNA"/>
</dbReference>
<evidence type="ECO:0000313" key="3">
    <source>
        <dbReference type="EMBL" id="SEF64535.1"/>
    </source>
</evidence>
<dbReference type="InterPro" id="IPR003018">
    <property type="entry name" value="GAF"/>
</dbReference>
<dbReference type="Gene3D" id="1.10.3210.10">
    <property type="entry name" value="Hypothetical protein af1432"/>
    <property type="match status" value="2"/>
</dbReference>
<name>A0A1H5TNZ2_9VIBR</name>
<reference evidence="4" key="1">
    <citation type="submission" date="2016-10" db="EMBL/GenBank/DDBJ databases">
        <authorList>
            <person name="Varghese N."/>
            <person name="Submissions S."/>
        </authorList>
    </citation>
    <scope>NUCLEOTIDE SEQUENCE [LARGE SCALE GENOMIC DNA]</scope>
    <source>
        <strain evidence="4">CGMCC 1.7062</strain>
    </source>
</reference>
<dbReference type="PANTHER" id="PTHR43155:SF2">
    <property type="entry name" value="CYCLIC DI-GMP PHOSPHODIESTERASE PA4108"/>
    <property type="match status" value="1"/>
</dbReference>
<keyword evidence="4" id="KW-1185">Reference proteome</keyword>
<evidence type="ECO:0000259" key="2">
    <source>
        <dbReference type="PROSITE" id="PS51832"/>
    </source>
</evidence>
<keyword evidence="1" id="KW-1133">Transmembrane helix</keyword>
<dbReference type="InterPro" id="IPR003607">
    <property type="entry name" value="HD/PDEase_dom"/>
</dbReference>
<dbReference type="SUPFAM" id="SSF109604">
    <property type="entry name" value="HD-domain/PDEase-like"/>
    <property type="match status" value="2"/>
</dbReference>
<dbReference type="OrthoDB" id="9764808at2"/>
<feature type="transmembrane region" description="Helical" evidence="1">
    <location>
        <begin position="12"/>
        <end position="37"/>
    </location>
</feature>
<dbReference type="Pfam" id="PF13185">
    <property type="entry name" value="GAF_2"/>
    <property type="match status" value="1"/>
</dbReference>
<proteinExistence type="predicted"/>
<dbReference type="AlphaFoldDB" id="A0A1H5TNZ2"/>
<dbReference type="InterPro" id="IPR029016">
    <property type="entry name" value="GAF-like_dom_sf"/>
</dbReference>
<dbReference type="InterPro" id="IPR037522">
    <property type="entry name" value="HD_GYP_dom"/>
</dbReference>
<dbReference type="Gene3D" id="6.10.340.10">
    <property type="match status" value="1"/>
</dbReference>
<feature type="transmembrane region" description="Helical" evidence="1">
    <location>
        <begin position="348"/>
        <end position="370"/>
    </location>
</feature>
<dbReference type="GO" id="GO:0008081">
    <property type="term" value="F:phosphoric diester hydrolase activity"/>
    <property type="evidence" value="ECO:0007669"/>
    <property type="project" value="UniProtKB-ARBA"/>
</dbReference>
<evidence type="ECO:0000256" key="1">
    <source>
        <dbReference type="SAM" id="Phobius"/>
    </source>
</evidence>
<sequence>MPTSQNRIKRLTFPLHIHISAIFVVLVIIVCGVQIWITHTSLNKVILNANENLFERIAGETRSNMSFHFGPAFSIVDAYSAGELVREVVPSKRFDFVPELVSQLRANRHIFALKAAFPDGEWLSVARVTDNRMRDQINLGPNAEFAALNYNSETNTLLVKTYSAHLGLLQSKTIHNFFIDPRKAKWYRSASLSAAKVSEPYYMPIISRSGITISRKATNGAVFGADILLDQVSLVLQDSDENRDALRVLYDDSFNVYAYSRPELFEIRDALRQSVSLKLGDIDHPLVSSTANMVEFGDEAKEITYNDEKWVVKVDRLRGTRDQTFNMVMAVKSEQLLKNANLVAKRSLVGSFFALLFALPCIYFLSQLLAKPIRQATKKADSIQHFQFHNGSQEASRVSEIKAMSDSLSVMQSTIRRFLSLTNSMAKEDDLEKLLELVCEETVDATGANGAYLYLLSSDEKYLEPKFVKLSKKGVLDVAKEPRIPLDDARLADDVHDFFVKKQPVYSKYYEERPFVTKENATDNLLFIPLLDRKQNVIGGLGLGFDEEHETQVLMDDKEYLETLASYASVTIETQTMLADQRALLDSFIQVMAGAIDTKSPYTGNHCQRVPVLTEMLTQAAQDSKDSAFADFSMSKEQWQELHIAAWLHDCGKVTTPEHVIDKSTKLETIYNRIHEVRTRFEVLKRDVELKFYRTKYTGELSASDLESVHKQQQALDDEFSFLARINLGTESLEPDQLERLKAIARRTWQPTIDPGLGMSWQELSRCSDTRFNQQEQVPVLSDSMMHKIPWDKAPVREDRFVLQAGEYQNDLGELYNLSIEKGTLNAEERYIINSHMIETIRMLESLPFPKHMKNVPMLAGSHHEKADGSGYPLGLKASELPIPARAMAIADVFEALTSGDRPYKKAKTLSEAIKIMSFMVKDGHLDSSLFRLFLQSGVYMQFANHFLSSEQLDDVDIEKYL</sequence>
<dbReference type="CDD" id="cd00077">
    <property type="entry name" value="HDc"/>
    <property type="match status" value="1"/>
</dbReference>
<organism evidence="3 4">
    <name type="scientific">Vibrio hangzhouensis</name>
    <dbReference type="NCBI Taxonomy" id="462991"/>
    <lineage>
        <taxon>Bacteria</taxon>
        <taxon>Pseudomonadati</taxon>
        <taxon>Pseudomonadota</taxon>
        <taxon>Gammaproteobacteria</taxon>
        <taxon>Vibrionales</taxon>
        <taxon>Vibrionaceae</taxon>
        <taxon>Vibrio</taxon>
    </lineage>
</organism>
<dbReference type="Proteomes" id="UP000236721">
    <property type="component" value="Unassembled WGS sequence"/>
</dbReference>
<dbReference type="SMART" id="SM00471">
    <property type="entry name" value="HDc"/>
    <property type="match status" value="1"/>
</dbReference>
<keyword evidence="1" id="KW-0472">Membrane</keyword>
<protein>
    <submittedName>
        <fullName evidence="3">HD-GYP domain, c-di-GMP phosphodiesterase class II (Or its inactivated variant)</fullName>
    </submittedName>
</protein>
<dbReference type="Pfam" id="PF13487">
    <property type="entry name" value="HD_5"/>
    <property type="match status" value="1"/>
</dbReference>
<evidence type="ECO:0000313" key="4">
    <source>
        <dbReference type="Proteomes" id="UP000236721"/>
    </source>
</evidence>
<feature type="domain" description="HD-GYP" evidence="2">
    <location>
        <begin position="745"/>
        <end position="950"/>
    </location>
</feature>
<dbReference type="PROSITE" id="PS51832">
    <property type="entry name" value="HD_GYP"/>
    <property type="match status" value="1"/>
</dbReference>
<keyword evidence="1" id="KW-0812">Transmembrane</keyword>